<dbReference type="Proteomes" id="UP000274756">
    <property type="component" value="Unassembled WGS sequence"/>
</dbReference>
<proteinExistence type="predicted"/>
<dbReference type="WBParaSite" id="DME_0000650301-mRNA-1">
    <property type="protein sequence ID" value="DME_0000650301-mRNA-1"/>
    <property type="gene ID" value="DME_0000650301"/>
</dbReference>
<accession>A0A158Q550</accession>
<dbReference type="OrthoDB" id="5860630at2759"/>
<evidence type="ECO:0000313" key="2">
    <source>
        <dbReference type="Proteomes" id="UP000038040"/>
    </source>
</evidence>
<organism evidence="2 4">
    <name type="scientific">Dracunculus medinensis</name>
    <name type="common">Guinea worm</name>
    <dbReference type="NCBI Taxonomy" id="318479"/>
    <lineage>
        <taxon>Eukaryota</taxon>
        <taxon>Metazoa</taxon>
        <taxon>Ecdysozoa</taxon>
        <taxon>Nematoda</taxon>
        <taxon>Chromadorea</taxon>
        <taxon>Rhabditida</taxon>
        <taxon>Spirurina</taxon>
        <taxon>Dracunculoidea</taxon>
        <taxon>Dracunculidae</taxon>
        <taxon>Dracunculus</taxon>
    </lineage>
</organism>
<dbReference type="EMBL" id="UYYG01001186">
    <property type="protein sequence ID" value="VDN59641.1"/>
    <property type="molecule type" value="Genomic_DNA"/>
</dbReference>
<reference evidence="1 3" key="2">
    <citation type="submission" date="2018-11" db="EMBL/GenBank/DDBJ databases">
        <authorList>
            <consortium name="Pathogen Informatics"/>
        </authorList>
    </citation>
    <scope>NUCLEOTIDE SEQUENCE [LARGE SCALE GENOMIC DNA]</scope>
</reference>
<dbReference type="AlphaFoldDB" id="A0A158Q550"/>
<protein>
    <submittedName>
        <fullName evidence="4">UDENN domain-containing protein</fullName>
    </submittedName>
</protein>
<sequence>MFRTMDNSIHFQKSGISKLLSLINRNKFLVKAVLTAIITVFSKIRRKIESLAYLSTHAIMRGCVNRFLLFGIDDDVQVALADRSNCRMMDRRLLDLIPLSPSTDLKKLNLQCSSETEFCFVKPYRFHCPDDGRTYFHSLTKELPSSKASSNANESIGCYMTLYQNRRLIGSYTLL</sequence>
<evidence type="ECO:0000313" key="3">
    <source>
        <dbReference type="Proteomes" id="UP000274756"/>
    </source>
</evidence>
<gene>
    <name evidence="1" type="ORF">DME_LOCUS9614</name>
</gene>
<dbReference type="STRING" id="318479.A0A158Q550"/>
<name>A0A158Q550_DRAME</name>
<keyword evidence="3" id="KW-1185">Reference proteome</keyword>
<reference evidence="4" key="1">
    <citation type="submission" date="2016-04" db="UniProtKB">
        <authorList>
            <consortium name="WormBaseParasite"/>
        </authorList>
    </citation>
    <scope>IDENTIFICATION</scope>
</reference>
<evidence type="ECO:0000313" key="1">
    <source>
        <dbReference type="EMBL" id="VDN59641.1"/>
    </source>
</evidence>
<evidence type="ECO:0000313" key="4">
    <source>
        <dbReference type="WBParaSite" id="DME_0000650301-mRNA-1"/>
    </source>
</evidence>
<dbReference type="Proteomes" id="UP000038040">
    <property type="component" value="Unplaced"/>
</dbReference>